<keyword evidence="3" id="KW-0997">Cell inner membrane</keyword>
<dbReference type="GO" id="GO:0016746">
    <property type="term" value="F:acyltransferase activity"/>
    <property type="evidence" value="ECO:0007669"/>
    <property type="project" value="UniProtKB-KW"/>
</dbReference>
<accession>A0A9X4M3Z9</accession>
<evidence type="ECO:0000256" key="6">
    <source>
        <dbReference type="ARBA" id="ARBA00023315"/>
    </source>
</evidence>
<dbReference type="PANTHER" id="PTHR30606">
    <property type="entry name" value="LIPID A BIOSYNTHESIS LAUROYL ACYLTRANSFERASE"/>
    <property type="match status" value="1"/>
</dbReference>
<dbReference type="GO" id="GO:0005886">
    <property type="term" value="C:plasma membrane"/>
    <property type="evidence" value="ECO:0007669"/>
    <property type="project" value="UniProtKB-SubCell"/>
</dbReference>
<evidence type="ECO:0000313" key="7">
    <source>
        <dbReference type="EMBL" id="MDG3016630.1"/>
    </source>
</evidence>
<keyword evidence="5" id="KW-0472">Membrane</keyword>
<evidence type="ECO:0000256" key="5">
    <source>
        <dbReference type="ARBA" id="ARBA00023136"/>
    </source>
</evidence>
<dbReference type="Pfam" id="PF03279">
    <property type="entry name" value="Lip_A_acyltrans"/>
    <property type="match status" value="1"/>
</dbReference>
<reference evidence="7" key="1">
    <citation type="submission" date="2022-08" db="EMBL/GenBank/DDBJ databases">
        <title>Genome analysis of Corynebacteriales strain.</title>
        <authorList>
            <person name="Lee S.D."/>
        </authorList>
    </citation>
    <scope>NUCLEOTIDE SEQUENCE</scope>
    <source>
        <strain evidence="7">D3-21</strain>
    </source>
</reference>
<sequence length="301" mass="32756">MSLAGRLADAGYGAGWQLVRLLPESVATRLFDVGADLAASRGMGTDQLRRNYSRVLGVPPEAVPEELVREGLRSYARYWREAFRLPSMDVTEVKRKIDPLVAGTEYLDAAMAAGHGAVLALPHSGNWDMAGTWLVQTWGKFATVAERLEPESLFERFVEYRESLGFEVFPLSGGETPPFPALAERLRAGGIVCLLGERDLTAKGVPVQFFGEQTSMPAGPAKLARDTGAALLPVHCWFTDGGWGFSIDAPIDMAAGVESATQALADRYAANIAAHPADWHMLQPLWWQDLSESRRARLSGA</sequence>
<comment type="caution">
    <text evidence="7">The sequence shown here is derived from an EMBL/GenBank/DDBJ whole genome shotgun (WGS) entry which is preliminary data.</text>
</comment>
<evidence type="ECO:0000313" key="8">
    <source>
        <dbReference type="Proteomes" id="UP001152755"/>
    </source>
</evidence>
<dbReference type="EMBL" id="JANRHA010000015">
    <property type="protein sequence ID" value="MDG3016630.1"/>
    <property type="molecule type" value="Genomic_DNA"/>
</dbReference>
<dbReference type="AlphaFoldDB" id="A0A9X4M3Z9"/>
<dbReference type="Proteomes" id="UP001152755">
    <property type="component" value="Unassembled WGS sequence"/>
</dbReference>
<evidence type="ECO:0000256" key="1">
    <source>
        <dbReference type="ARBA" id="ARBA00004533"/>
    </source>
</evidence>
<dbReference type="NCBIfam" id="NF005919">
    <property type="entry name" value="PRK07920.1"/>
    <property type="match status" value="1"/>
</dbReference>
<proteinExistence type="predicted"/>
<keyword evidence="4" id="KW-0808">Transferase</keyword>
<dbReference type="InterPro" id="IPR004960">
    <property type="entry name" value="LipA_acyltrans"/>
</dbReference>
<evidence type="ECO:0000256" key="3">
    <source>
        <dbReference type="ARBA" id="ARBA00022519"/>
    </source>
</evidence>
<keyword evidence="8" id="KW-1185">Reference proteome</keyword>
<evidence type="ECO:0000256" key="4">
    <source>
        <dbReference type="ARBA" id="ARBA00022679"/>
    </source>
</evidence>
<keyword evidence="6 7" id="KW-0012">Acyltransferase</keyword>
<dbReference type="GO" id="GO:0009247">
    <property type="term" value="P:glycolipid biosynthetic process"/>
    <property type="evidence" value="ECO:0007669"/>
    <property type="project" value="UniProtKB-ARBA"/>
</dbReference>
<comment type="subcellular location">
    <subcellularLocation>
        <location evidence="1">Cell inner membrane</location>
    </subcellularLocation>
</comment>
<protein>
    <submittedName>
        <fullName evidence="7">Phosphatidylinositol mannoside acyltransferase</fullName>
    </submittedName>
</protein>
<evidence type="ECO:0000256" key="2">
    <source>
        <dbReference type="ARBA" id="ARBA00022475"/>
    </source>
</evidence>
<organism evidence="7 8">
    <name type="scientific">Speluncibacter jeojiensis</name>
    <dbReference type="NCBI Taxonomy" id="2710754"/>
    <lineage>
        <taxon>Bacteria</taxon>
        <taxon>Bacillati</taxon>
        <taxon>Actinomycetota</taxon>
        <taxon>Actinomycetes</taxon>
        <taxon>Mycobacteriales</taxon>
        <taxon>Speluncibacteraceae</taxon>
        <taxon>Speluncibacter</taxon>
    </lineage>
</organism>
<keyword evidence="2" id="KW-1003">Cell membrane</keyword>
<dbReference type="CDD" id="cd07984">
    <property type="entry name" value="LPLAT_LABLAT-like"/>
    <property type="match status" value="1"/>
</dbReference>
<dbReference type="PANTHER" id="PTHR30606:SF10">
    <property type="entry name" value="PHOSPHATIDYLINOSITOL MANNOSIDE ACYLTRANSFERASE"/>
    <property type="match status" value="1"/>
</dbReference>
<gene>
    <name evidence="7" type="ORF">NVS88_18935</name>
</gene>
<name>A0A9X4M3Z9_9ACTN</name>
<dbReference type="RefSeq" id="WP_277833468.1">
    <property type="nucleotide sequence ID" value="NZ_JAAIVF010000004.1"/>
</dbReference>